<gene>
    <name evidence="1" type="ORF">NPX13_g9014</name>
</gene>
<dbReference type="Gene3D" id="3.40.50.150">
    <property type="entry name" value="Vaccinia Virus protein VP39"/>
    <property type="match status" value="1"/>
</dbReference>
<sequence>MAPTSHKYSYPLVGSDEFKRLQNQHEVIKDAMGGLVLAPIDLETSPIQILDSGTADGTWIRDLEASVAPAQHSLYGTDLDPAGFPTSASSGTVYSVQDITQTWPRDWESKFDLVHQRLVLSGAGHKQKEAVLSLCSLVKPGGWIQLIEATNKIPDGCGPHMNALVDLIKAIFVEWKGNLDLVEKIPKWLKEVGFIDVNFVDVELKLGATNPKAELARRGVISTGHAAQALSQLGKSLPPGTLTISADRLETLSHDLGDELQEMGALYPLRIIWARKPM</sequence>
<evidence type="ECO:0000313" key="1">
    <source>
        <dbReference type="EMBL" id="KAJ3561267.1"/>
    </source>
</evidence>
<dbReference type="EMBL" id="JANPWZ010002104">
    <property type="protein sequence ID" value="KAJ3561267.1"/>
    <property type="molecule type" value="Genomic_DNA"/>
</dbReference>
<dbReference type="Proteomes" id="UP001148614">
    <property type="component" value="Unassembled WGS sequence"/>
</dbReference>
<proteinExistence type="predicted"/>
<accession>A0A9W8N7A8</accession>
<evidence type="ECO:0000313" key="2">
    <source>
        <dbReference type="Proteomes" id="UP001148614"/>
    </source>
</evidence>
<dbReference type="InterPro" id="IPR029063">
    <property type="entry name" value="SAM-dependent_MTases_sf"/>
</dbReference>
<name>A0A9W8N7A8_9PEZI</name>
<dbReference type="Pfam" id="PF13489">
    <property type="entry name" value="Methyltransf_23"/>
    <property type="match status" value="1"/>
</dbReference>
<evidence type="ECO:0008006" key="3">
    <source>
        <dbReference type="Google" id="ProtNLM"/>
    </source>
</evidence>
<keyword evidence="2" id="KW-1185">Reference proteome</keyword>
<reference evidence="1" key="1">
    <citation type="submission" date="2022-07" db="EMBL/GenBank/DDBJ databases">
        <title>Genome Sequence of Xylaria arbuscula.</title>
        <authorList>
            <person name="Buettner E."/>
        </authorList>
    </citation>
    <scope>NUCLEOTIDE SEQUENCE</scope>
    <source>
        <strain evidence="1">VT107</strain>
    </source>
</reference>
<organism evidence="1 2">
    <name type="scientific">Xylaria arbuscula</name>
    <dbReference type="NCBI Taxonomy" id="114810"/>
    <lineage>
        <taxon>Eukaryota</taxon>
        <taxon>Fungi</taxon>
        <taxon>Dikarya</taxon>
        <taxon>Ascomycota</taxon>
        <taxon>Pezizomycotina</taxon>
        <taxon>Sordariomycetes</taxon>
        <taxon>Xylariomycetidae</taxon>
        <taxon>Xylariales</taxon>
        <taxon>Xylariaceae</taxon>
        <taxon>Xylaria</taxon>
    </lineage>
</organism>
<dbReference type="AlphaFoldDB" id="A0A9W8N7A8"/>
<protein>
    <recommendedName>
        <fullName evidence="3">Methyltransferase domain-containing protein</fullName>
    </recommendedName>
</protein>
<comment type="caution">
    <text evidence="1">The sequence shown here is derived from an EMBL/GenBank/DDBJ whole genome shotgun (WGS) entry which is preliminary data.</text>
</comment>
<dbReference type="SUPFAM" id="SSF53335">
    <property type="entry name" value="S-adenosyl-L-methionine-dependent methyltransferases"/>
    <property type="match status" value="1"/>
</dbReference>